<evidence type="ECO:0000313" key="3">
    <source>
        <dbReference type="Proteomes" id="UP000672009"/>
    </source>
</evidence>
<dbReference type="RefSeq" id="WP_210217708.1">
    <property type="nucleotide sequence ID" value="NZ_CP072793.1"/>
</dbReference>
<protein>
    <submittedName>
        <fullName evidence="2">GIY-YIG nuclease family protein</fullName>
    </submittedName>
</protein>
<dbReference type="KEGG" id="tun:J9260_10345"/>
<dbReference type="Pfam" id="PF10544">
    <property type="entry name" value="T5orf172"/>
    <property type="match status" value="1"/>
</dbReference>
<keyword evidence="3" id="KW-1185">Reference proteome</keyword>
<proteinExistence type="predicted"/>
<dbReference type="AlphaFoldDB" id="A0A975F654"/>
<dbReference type="SMART" id="SM00974">
    <property type="entry name" value="T5orf172"/>
    <property type="match status" value="1"/>
</dbReference>
<dbReference type="EMBL" id="CP072793">
    <property type="protein sequence ID" value="QTR52150.1"/>
    <property type="molecule type" value="Genomic_DNA"/>
</dbReference>
<name>A0A975F654_9GAMM</name>
<evidence type="ECO:0000259" key="1">
    <source>
        <dbReference type="SMART" id="SM00974"/>
    </source>
</evidence>
<sequence length="213" mass="23812">MADNTSQIVYVLTNPAMPGLVKIGKTTQLEVSERMKQLYSTGVPVPFDCAFACQVKDASEVEKALHFAFGRDRTNPNREFFSIEAERVIAVLKLLKVDDITTQFEQQIEADVEAVDKQSAQHLKEARRPRMNFQELNIPAGSILVFKDGQAQVTVLDERKVNLNGVICSLTAATRKVLGLADNYPLQPSPYWTFNGKTVKEIYEAYHSTAEDA</sequence>
<feature type="domain" description="Bacteriophage T5 Orf172 DNA-binding" evidence="1">
    <location>
        <begin position="15"/>
        <end position="95"/>
    </location>
</feature>
<accession>A0A975F654</accession>
<reference evidence="2" key="1">
    <citation type="submission" date="2021-04" db="EMBL/GenBank/DDBJ databases">
        <title>Genomics, taxonomy and metabolism of representatives of sulfur bacteria of the genus Thiothrix: Thiothrix fructosivorans QT, Thiothrix unzii A1T and three new species, Thiothrix subterranea sp. nov., Thiothrix litoralis sp. nov. and 'Candidatus Thiothrix anitrata' sp. nov.</title>
        <authorList>
            <person name="Ravin N.V."/>
            <person name="Smolyakov D."/>
            <person name="Rudenko T.S."/>
            <person name="Mardanov A.V."/>
            <person name="Beletsky A.V."/>
            <person name="Markov N.D."/>
            <person name="Fomenkov A.I."/>
            <person name="Roberts R.J."/>
            <person name="Karnachuk O.V."/>
            <person name="Novikov A."/>
            <person name="Grabovich M.Y."/>
        </authorList>
    </citation>
    <scope>NUCLEOTIDE SEQUENCE</scope>
    <source>
        <strain evidence="2">A1</strain>
    </source>
</reference>
<evidence type="ECO:0000313" key="2">
    <source>
        <dbReference type="EMBL" id="QTR52150.1"/>
    </source>
</evidence>
<dbReference type="Proteomes" id="UP000672009">
    <property type="component" value="Chromosome"/>
</dbReference>
<dbReference type="InterPro" id="IPR018306">
    <property type="entry name" value="Phage_T5_Orf172_DNA-bd"/>
</dbReference>
<gene>
    <name evidence="2" type="ORF">J9260_10345</name>
</gene>
<organism evidence="2 3">
    <name type="scientific">Thiothrix unzii</name>
    <dbReference type="NCBI Taxonomy" id="111769"/>
    <lineage>
        <taxon>Bacteria</taxon>
        <taxon>Pseudomonadati</taxon>
        <taxon>Pseudomonadota</taxon>
        <taxon>Gammaproteobacteria</taxon>
        <taxon>Thiotrichales</taxon>
        <taxon>Thiotrichaceae</taxon>
        <taxon>Thiothrix</taxon>
    </lineage>
</organism>